<keyword evidence="5 7" id="KW-0597">Phosphoprotein</keyword>
<dbReference type="PROSITE" id="PS50122">
    <property type="entry name" value="CHEB"/>
    <property type="match status" value="1"/>
</dbReference>
<keyword evidence="1 5" id="KW-0963">Cytoplasm</keyword>
<dbReference type="EMBL" id="AVPE01000003">
    <property type="protein sequence ID" value="KGX93153.1"/>
    <property type="molecule type" value="Genomic_DNA"/>
</dbReference>
<feature type="active site" evidence="5 6">
    <location>
        <position position="294"/>
    </location>
</feature>
<dbReference type="SUPFAM" id="SSF52738">
    <property type="entry name" value="Methylesterase CheB, C-terminal domain"/>
    <property type="match status" value="1"/>
</dbReference>
<dbReference type="CDD" id="cd16432">
    <property type="entry name" value="CheB_Rec"/>
    <property type="match status" value="1"/>
</dbReference>
<dbReference type="Proteomes" id="UP000030528">
    <property type="component" value="Unassembled WGS sequence"/>
</dbReference>
<dbReference type="GO" id="GO:0050568">
    <property type="term" value="F:protein-glutamine glutaminase activity"/>
    <property type="evidence" value="ECO:0007669"/>
    <property type="project" value="UniProtKB-UniRule"/>
</dbReference>
<evidence type="ECO:0000256" key="3">
    <source>
        <dbReference type="ARBA" id="ARBA00022801"/>
    </source>
</evidence>
<comment type="catalytic activity">
    <reaction evidence="4 5">
        <text>[protein]-L-glutamate 5-O-methyl ester + H2O = L-glutamyl-[protein] + methanol + H(+)</text>
        <dbReference type="Rhea" id="RHEA:23236"/>
        <dbReference type="Rhea" id="RHEA-COMP:10208"/>
        <dbReference type="Rhea" id="RHEA-COMP:10311"/>
        <dbReference type="ChEBI" id="CHEBI:15377"/>
        <dbReference type="ChEBI" id="CHEBI:15378"/>
        <dbReference type="ChEBI" id="CHEBI:17790"/>
        <dbReference type="ChEBI" id="CHEBI:29973"/>
        <dbReference type="ChEBI" id="CHEBI:82795"/>
        <dbReference type="EC" id="3.1.1.61"/>
    </reaction>
</comment>
<dbReference type="PIRSF" id="PIRSF000876">
    <property type="entry name" value="RR_chemtxs_CheB"/>
    <property type="match status" value="1"/>
</dbReference>
<dbReference type="InterPro" id="IPR008248">
    <property type="entry name" value="CheB-like"/>
</dbReference>
<dbReference type="PROSITE" id="PS50110">
    <property type="entry name" value="RESPONSE_REGULATORY"/>
    <property type="match status" value="1"/>
</dbReference>
<evidence type="ECO:0000259" key="9">
    <source>
        <dbReference type="PROSITE" id="PS50122"/>
    </source>
</evidence>
<evidence type="ECO:0000313" key="11">
    <source>
        <dbReference type="Proteomes" id="UP000030528"/>
    </source>
</evidence>
<dbReference type="InterPro" id="IPR011006">
    <property type="entry name" value="CheY-like_superfamily"/>
</dbReference>
<sequence length="355" mass="38815">MKPIRVLIIDDSAFMRKMIANILEEDSRIIVVGKARNGQDGLNKISECNPDVVTMDVEMPVMDGLTALERIMKEAPLPVIMLSSLTHSGAEATVRAMEAGAFDFIPKPSGSISLDIEQVKNELIQKVLEAVQANLQEIKKAPPKPKVVEPFHREAAAPKRPQKKLIAIGTSTGGPRALQQVLTQLPEDLPAPVLIVQHMPAGFTKSLANRLDAMCNIRVKEAEQGELLMKGTAYLAPGDYHLSVKRAGMALAVHLDQSPPMRGHRPSVDTLFRSLTTMSHYEIFPIVMTGMGADGAQGLTELYQQHPAITSIVEHESTAVVYGMPKACWKTGYVDYEIPVTEISQKVRQLLGDKG</sequence>
<comment type="function">
    <text evidence="5">Involved in chemotaxis. Part of a chemotaxis signal transduction system that modulates chemotaxis in response to various stimuli. Catalyzes the demethylation of specific methylglutamate residues introduced into the chemoreceptors (methyl-accepting chemotaxis proteins or MCP) by CheR. Also mediates the irreversible deamidation of specific glutamine residues to glutamic acid.</text>
</comment>
<gene>
    <name evidence="5" type="primary">cheB</name>
    <name evidence="10" type="ORF">N781_12115</name>
</gene>
<dbReference type="GO" id="GO:0005737">
    <property type="term" value="C:cytoplasm"/>
    <property type="evidence" value="ECO:0007669"/>
    <property type="project" value="UniProtKB-SubCell"/>
</dbReference>
<comment type="similarity">
    <text evidence="5">Belongs to the CheB family.</text>
</comment>
<feature type="active site" evidence="5 6">
    <location>
        <position position="171"/>
    </location>
</feature>
<dbReference type="GO" id="GO:0006935">
    <property type="term" value="P:chemotaxis"/>
    <property type="evidence" value="ECO:0007669"/>
    <property type="project" value="UniProtKB-UniRule"/>
</dbReference>
<dbReference type="STRING" id="1385510.GCA_000425205_01345"/>
<proteinExistence type="inferred from homology"/>
<evidence type="ECO:0000313" key="10">
    <source>
        <dbReference type="EMBL" id="KGX93153.1"/>
    </source>
</evidence>
<dbReference type="GO" id="GO:0008984">
    <property type="term" value="F:protein-glutamate methylesterase activity"/>
    <property type="evidence" value="ECO:0007669"/>
    <property type="project" value="UniProtKB-UniRule"/>
</dbReference>
<name>A0A0A5GPI1_9BACI</name>
<dbReference type="EC" id="3.1.1.61" evidence="5"/>
<evidence type="ECO:0000256" key="5">
    <source>
        <dbReference type="HAMAP-Rule" id="MF_00099"/>
    </source>
</evidence>
<evidence type="ECO:0000256" key="6">
    <source>
        <dbReference type="PROSITE-ProRule" id="PRU00050"/>
    </source>
</evidence>
<evidence type="ECO:0000256" key="2">
    <source>
        <dbReference type="ARBA" id="ARBA00022500"/>
    </source>
</evidence>
<comment type="PTM">
    <text evidence="5">Phosphorylated by CheA. Phosphorylation of the N-terminal regulatory domain activates the methylesterase activity.</text>
</comment>
<comment type="subcellular location">
    <subcellularLocation>
        <location evidence="5">Cytoplasm</location>
    </subcellularLocation>
</comment>
<reference evidence="10 11" key="1">
    <citation type="submission" date="2013-08" db="EMBL/GenBank/DDBJ databases">
        <authorList>
            <person name="Huang J."/>
            <person name="Wang G."/>
        </authorList>
    </citation>
    <scope>NUCLEOTIDE SEQUENCE [LARGE SCALE GENOMIC DNA]</scope>
    <source>
        <strain evidence="10 11">JSM 076056</strain>
    </source>
</reference>
<keyword evidence="3 5" id="KW-0378">Hydrolase</keyword>
<dbReference type="EC" id="3.5.1.44" evidence="5"/>
<feature type="domain" description="CheB-type methylesterase" evidence="9">
    <location>
        <begin position="159"/>
        <end position="354"/>
    </location>
</feature>
<dbReference type="NCBIfam" id="NF001965">
    <property type="entry name" value="PRK00742.1"/>
    <property type="match status" value="1"/>
</dbReference>
<organism evidence="10 11">
    <name type="scientific">Pontibacillus halophilus JSM 076056 = DSM 19796</name>
    <dbReference type="NCBI Taxonomy" id="1385510"/>
    <lineage>
        <taxon>Bacteria</taxon>
        <taxon>Bacillati</taxon>
        <taxon>Bacillota</taxon>
        <taxon>Bacilli</taxon>
        <taxon>Bacillales</taxon>
        <taxon>Bacillaceae</taxon>
        <taxon>Pontibacillus</taxon>
    </lineage>
</organism>
<comment type="catalytic activity">
    <reaction evidence="5">
        <text>L-glutaminyl-[protein] + H2O = L-glutamyl-[protein] + NH4(+)</text>
        <dbReference type="Rhea" id="RHEA:16441"/>
        <dbReference type="Rhea" id="RHEA-COMP:10207"/>
        <dbReference type="Rhea" id="RHEA-COMP:10208"/>
        <dbReference type="ChEBI" id="CHEBI:15377"/>
        <dbReference type="ChEBI" id="CHEBI:28938"/>
        <dbReference type="ChEBI" id="CHEBI:29973"/>
        <dbReference type="ChEBI" id="CHEBI:30011"/>
        <dbReference type="EC" id="3.5.1.44"/>
    </reaction>
</comment>
<dbReference type="Pfam" id="PF00072">
    <property type="entry name" value="Response_reg"/>
    <property type="match status" value="1"/>
</dbReference>
<dbReference type="SMART" id="SM00448">
    <property type="entry name" value="REC"/>
    <property type="match status" value="1"/>
</dbReference>
<dbReference type="Gene3D" id="3.40.50.2300">
    <property type="match status" value="1"/>
</dbReference>
<evidence type="ECO:0000259" key="8">
    <source>
        <dbReference type="PROSITE" id="PS50110"/>
    </source>
</evidence>
<keyword evidence="11" id="KW-1185">Reference proteome</keyword>
<dbReference type="InterPro" id="IPR000673">
    <property type="entry name" value="Sig_transdc_resp-reg_Me-estase"/>
</dbReference>
<dbReference type="AlphaFoldDB" id="A0A0A5GPI1"/>
<feature type="domain" description="Response regulatory" evidence="8">
    <location>
        <begin position="5"/>
        <end position="122"/>
    </location>
</feature>
<comment type="caution">
    <text evidence="10">The sequence shown here is derived from an EMBL/GenBank/DDBJ whole genome shotgun (WGS) entry which is preliminary data.</text>
</comment>
<protein>
    <recommendedName>
        <fullName evidence="5">Protein-glutamate methylesterase/protein-glutamine glutaminase</fullName>
        <ecNumber evidence="5">3.1.1.61</ecNumber>
        <ecNumber evidence="5">3.5.1.44</ecNumber>
    </recommendedName>
</protein>
<dbReference type="Gene3D" id="3.40.50.180">
    <property type="entry name" value="Methylesterase CheB, C-terminal domain"/>
    <property type="match status" value="1"/>
</dbReference>
<dbReference type="OrthoDB" id="9793421at2"/>
<dbReference type="RefSeq" id="WP_026799794.1">
    <property type="nucleotide sequence ID" value="NZ_AULI01000005.1"/>
</dbReference>
<evidence type="ECO:0000256" key="1">
    <source>
        <dbReference type="ARBA" id="ARBA00022490"/>
    </source>
</evidence>
<accession>A0A0A5GPI1</accession>
<dbReference type="CDD" id="cd17541">
    <property type="entry name" value="REC_CheB-like"/>
    <property type="match status" value="1"/>
</dbReference>
<dbReference type="HAMAP" id="MF_00099">
    <property type="entry name" value="CheB_chemtxs"/>
    <property type="match status" value="1"/>
</dbReference>
<keyword evidence="2 5" id="KW-0145">Chemotaxis</keyword>
<dbReference type="InterPro" id="IPR035909">
    <property type="entry name" value="CheB_C"/>
</dbReference>
<feature type="modified residue" description="4-aspartylphosphate" evidence="5 7">
    <location>
        <position position="56"/>
    </location>
</feature>
<dbReference type="PANTHER" id="PTHR42872:SF6">
    <property type="entry name" value="PROTEIN-GLUTAMATE METHYLESTERASE_PROTEIN-GLUTAMINE GLUTAMINASE"/>
    <property type="match status" value="1"/>
</dbReference>
<dbReference type="SUPFAM" id="SSF52172">
    <property type="entry name" value="CheY-like"/>
    <property type="match status" value="1"/>
</dbReference>
<dbReference type="PANTHER" id="PTHR42872">
    <property type="entry name" value="PROTEIN-GLUTAMATE METHYLESTERASE/PROTEIN-GLUTAMINE GLUTAMINASE"/>
    <property type="match status" value="1"/>
</dbReference>
<feature type="active site" evidence="5 6">
    <location>
        <position position="198"/>
    </location>
</feature>
<dbReference type="Pfam" id="PF01339">
    <property type="entry name" value="CheB_methylest"/>
    <property type="match status" value="1"/>
</dbReference>
<dbReference type="InterPro" id="IPR001789">
    <property type="entry name" value="Sig_transdc_resp-reg_receiver"/>
</dbReference>
<comment type="domain">
    <text evidence="5">Contains a C-terminal catalytic domain, and an N-terminal region which modulates catalytic activity.</text>
</comment>
<evidence type="ECO:0000256" key="4">
    <source>
        <dbReference type="ARBA" id="ARBA00048267"/>
    </source>
</evidence>
<dbReference type="eggNOG" id="COG2201">
    <property type="taxonomic scope" value="Bacteria"/>
</dbReference>
<dbReference type="GO" id="GO:0000156">
    <property type="term" value="F:phosphorelay response regulator activity"/>
    <property type="evidence" value="ECO:0007669"/>
    <property type="project" value="InterPro"/>
</dbReference>
<evidence type="ECO:0000256" key="7">
    <source>
        <dbReference type="PROSITE-ProRule" id="PRU00169"/>
    </source>
</evidence>
<dbReference type="NCBIfam" id="NF009206">
    <property type="entry name" value="PRK12555.1"/>
    <property type="match status" value="1"/>
</dbReference>